<dbReference type="Proteomes" id="UP001431449">
    <property type="component" value="Unassembled WGS sequence"/>
</dbReference>
<proteinExistence type="predicted"/>
<keyword evidence="1" id="KW-1133">Transmembrane helix</keyword>
<evidence type="ECO:0000313" key="2">
    <source>
        <dbReference type="EMBL" id="MCK7594178.1"/>
    </source>
</evidence>
<feature type="transmembrane region" description="Helical" evidence="1">
    <location>
        <begin position="131"/>
        <end position="154"/>
    </location>
</feature>
<feature type="transmembrane region" description="Helical" evidence="1">
    <location>
        <begin position="166"/>
        <end position="185"/>
    </location>
</feature>
<protein>
    <recommendedName>
        <fullName evidence="4">MAPEG family protein</fullName>
    </recommendedName>
</protein>
<sequence>MGVTLIDLWMPILLGSALAWIASALIHMLLKYHNSDYRQLSNEAEVAAALKQGAPQPGVHSIPYCVDMSQMGDPAMQQRFKDGPVAFVAVFPNGMPNMGKLVGQQFLHFLFGCALIAWIASLAIAPGTAYLGVFQFIAPIAFLTFGWASIPYSIWYGHTWSTTAKYLFDALIYALVIAGSFAWLWPAAG</sequence>
<evidence type="ECO:0000313" key="3">
    <source>
        <dbReference type="Proteomes" id="UP001431449"/>
    </source>
</evidence>
<reference evidence="2" key="1">
    <citation type="submission" date="2022-04" db="EMBL/GenBank/DDBJ databases">
        <title>Lysobacter sp. CAU 1642 isolated from sea sand.</title>
        <authorList>
            <person name="Kim W."/>
        </authorList>
    </citation>
    <scope>NUCLEOTIDE SEQUENCE</scope>
    <source>
        <strain evidence="2">CAU 1642</strain>
    </source>
</reference>
<dbReference type="RefSeq" id="WP_248209225.1">
    <property type="nucleotide sequence ID" value="NZ_JALNMH010000008.1"/>
</dbReference>
<evidence type="ECO:0000256" key="1">
    <source>
        <dbReference type="SAM" id="Phobius"/>
    </source>
</evidence>
<keyword evidence="1" id="KW-0812">Transmembrane</keyword>
<organism evidence="2 3">
    <name type="scientific">Pseudomarimonas salicorniae</name>
    <dbReference type="NCBI Taxonomy" id="2933270"/>
    <lineage>
        <taxon>Bacteria</taxon>
        <taxon>Pseudomonadati</taxon>
        <taxon>Pseudomonadota</taxon>
        <taxon>Gammaproteobacteria</taxon>
        <taxon>Lysobacterales</taxon>
        <taxon>Lysobacteraceae</taxon>
        <taxon>Pseudomarimonas</taxon>
    </lineage>
</organism>
<name>A0ABT0GIA9_9GAMM</name>
<keyword evidence="3" id="KW-1185">Reference proteome</keyword>
<comment type="caution">
    <text evidence="2">The sequence shown here is derived from an EMBL/GenBank/DDBJ whole genome shotgun (WGS) entry which is preliminary data.</text>
</comment>
<accession>A0ABT0GIA9</accession>
<evidence type="ECO:0008006" key="4">
    <source>
        <dbReference type="Google" id="ProtNLM"/>
    </source>
</evidence>
<gene>
    <name evidence="2" type="ORF">M0G41_10900</name>
</gene>
<feature type="transmembrane region" description="Helical" evidence="1">
    <location>
        <begin position="12"/>
        <end position="30"/>
    </location>
</feature>
<dbReference type="EMBL" id="JALNMH010000008">
    <property type="protein sequence ID" value="MCK7594178.1"/>
    <property type="molecule type" value="Genomic_DNA"/>
</dbReference>
<keyword evidence="1" id="KW-0472">Membrane</keyword>
<feature type="transmembrane region" description="Helical" evidence="1">
    <location>
        <begin position="106"/>
        <end position="125"/>
    </location>
</feature>